<comment type="caution">
    <text evidence="2">The sequence shown here is derived from an EMBL/GenBank/DDBJ whole genome shotgun (WGS) entry which is preliminary data.</text>
</comment>
<dbReference type="EMBL" id="LBDA02000027">
    <property type="protein sequence ID" value="OIK27251.1"/>
    <property type="molecule type" value="Genomic_DNA"/>
</dbReference>
<keyword evidence="3" id="KW-1185">Reference proteome</keyword>
<feature type="region of interest" description="Disordered" evidence="1">
    <location>
        <begin position="1"/>
        <end position="24"/>
    </location>
</feature>
<evidence type="ECO:0000313" key="3">
    <source>
        <dbReference type="Proteomes" id="UP000034838"/>
    </source>
</evidence>
<name>A0A1J4Q280_9ACTN</name>
<feature type="compositionally biased region" description="Basic and acidic residues" evidence="1">
    <location>
        <begin position="10"/>
        <end position="22"/>
    </location>
</feature>
<dbReference type="Proteomes" id="UP000034838">
    <property type="component" value="Unassembled WGS sequence"/>
</dbReference>
<dbReference type="AlphaFoldDB" id="A0A1J4Q280"/>
<organism evidence="2 3">
    <name type="scientific">Streptomyces malaysiense</name>
    <dbReference type="NCBI Taxonomy" id="1428626"/>
    <lineage>
        <taxon>Bacteria</taxon>
        <taxon>Bacillati</taxon>
        <taxon>Actinomycetota</taxon>
        <taxon>Actinomycetes</taxon>
        <taxon>Kitasatosporales</taxon>
        <taxon>Streptomycetaceae</taxon>
        <taxon>Streptomyces</taxon>
    </lineage>
</organism>
<reference evidence="2" key="1">
    <citation type="submission" date="2016-10" db="EMBL/GenBank/DDBJ databases">
        <title>Genome sequence of Streptomyces malaysiense MUSC 136.</title>
        <authorList>
            <person name="Lee L.-H."/>
            <person name="Ser H.-L."/>
        </authorList>
    </citation>
    <scope>NUCLEOTIDE SEQUENCE [LARGE SCALE GENOMIC DNA]</scope>
    <source>
        <strain evidence="2">MUSC 136</strain>
    </source>
</reference>
<sequence>MRRPPASVRQEGRPRLTTRHGDLPGVRSELVEQRVIGLAGEPQQVGHQVLAQRTAGAVVHQRHVTAAQQSAGIAHRPMDRAVDRGCEVVVRGH</sequence>
<protein>
    <submittedName>
        <fullName evidence="2">Uncharacterized protein</fullName>
    </submittedName>
</protein>
<accession>A0A1J4Q280</accession>
<evidence type="ECO:0000313" key="2">
    <source>
        <dbReference type="EMBL" id="OIK27251.1"/>
    </source>
</evidence>
<evidence type="ECO:0000256" key="1">
    <source>
        <dbReference type="SAM" id="MobiDB-lite"/>
    </source>
</evidence>
<proteinExistence type="predicted"/>
<gene>
    <name evidence="2" type="ORF">VT52_012620</name>
</gene>